<evidence type="ECO:0000256" key="9">
    <source>
        <dbReference type="PROSITE-ProRule" id="PRU10141"/>
    </source>
</evidence>
<dbReference type="InterPro" id="IPR011009">
    <property type="entry name" value="Kinase-like_dom_sf"/>
</dbReference>
<dbReference type="InterPro" id="IPR000719">
    <property type="entry name" value="Prot_kinase_dom"/>
</dbReference>
<evidence type="ECO:0000256" key="2">
    <source>
        <dbReference type="ARBA" id="ARBA00022527"/>
    </source>
</evidence>
<dbReference type="GO" id="GO:0005524">
    <property type="term" value="F:ATP binding"/>
    <property type="evidence" value="ECO:0007669"/>
    <property type="project" value="UniProtKB-UniRule"/>
</dbReference>
<dbReference type="PANTHER" id="PTHR43895">
    <property type="entry name" value="CALCIUM/CALMODULIN-DEPENDENT PROTEIN KINASE KINASE-RELATED"/>
    <property type="match status" value="1"/>
</dbReference>
<keyword evidence="2" id="KW-0723">Serine/threonine-protein kinase</keyword>
<feature type="region of interest" description="Disordered" evidence="10">
    <location>
        <begin position="56"/>
        <end position="148"/>
    </location>
</feature>
<keyword evidence="6 9" id="KW-0067">ATP-binding</keyword>
<evidence type="ECO:0000256" key="10">
    <source>
        <dbReference type="SAM" id="MobiDB-lite"/>
    </source>
</evidence>
<dbReference type="PANTHER" id="PTHR43895:SF152">
    <property type="entry name" value="SERINE_THREONINE-PROTEIN KINASE TOS3"/>
    <property type="match status" value="1"/>
</dbReference>
<feature type="compositionally biased region" description="Polar residues" evidence="10">
    <location>
        <begin position="58"/>
        <end position="83"/>
    </location>
</feature>
<evidence type="ECO:0000259" key="11">
    <source>
        <dbReference type="PROSITE" id="PS50011"/>
    </source>
</evidence>
<dbReference type="EMBL" id="KV454426">
    <property type="protein sequence ID" value="ODQ83070.1"/>
    <property type="molecule type" value="Genomic_DNA"/>
</dbReference>
<evidence type="ECO:0000256" key="3">
    <source>
        <dbReference type="ARBA" id="ARBA00022679"/>
    </source>
</evidence>
<keyword evidence="5" id="KW-0418">Kinase</keyword>
<keyword evidence="13" id="KW-1185">Reference proteome</keyword>
<dbReference type="Proteomes" id="UP000094336">
    <property type="component" value="Unassembled WGS sequence"/>
</dbReference>
<dbReference type="PROSITE" id="PS50011">
    <property type="entry name" value="PROTEIN_KINASE_DOM"/>
    <property type="match status" value="1"/>
</dbReference>
<dbReference type="CDD" id="cd14008">
    <property type="entry name" value="STKc_LKB1_CaMKK"/>
    <property type="match status" value="1"/>
</dbReference>
<sequence>METNAKPKHETISGCVSRVVQSTHHQISLHSPRSHHHSTHRAEIFGKVGDMIKKIPRSGTSLPCLSRNSSATSLQRIDGSGSSDSREMAREVRENSSSIGSSHKEKGSGESFGSSLKLKNSFDSLRDSSKSKDSLKDSKDSSLKHLLNDSSTSSFTPLHFMSNLNPNPMHTYPVPTNTHVHAEPAAQPKHHFLSLLPTYTHAQPPASVSRLLDLTPKPPVKETKHVSLEYDPISKRKVLNTYEIIRELGRGQHGKVKLAKDLVANEFVAIKIVDRCAKPQVGRLVTPGSSQEDKIKREIAIMKKCDHPHVVQLREVLDDVNSRKIYLVLEYLETGEIVWQAENGPALTFVKARSVFRDVVQGLEYLHYQGIIHRDIKPGNLLVSSDGVVKISDFGVSFASDLDSNTNEFELCKTAGTPAFYAPELCATNFETEDVLEESDGHITSQGNPDGQGLLLGTSDFRRDPSEASAGVDTKLGEHPEITPQTSRERFRPNITHKVDIWALGVTLYCLLFGQLPFNSPNEFGLFDVIAHKALEFPEKPAAVSAKEFEWCKDLLCKLLEKNPDRRIDIPEIKSHPFVLSDLTPIASRLFSHSYDLLETTKIDVSNEEVEVAVLKIGSKIKKSLARAFIKFAGMSPIPPATSRKPSPLHKRPGSAPRTLMDRLGSPIMSVSHLHSAGASARSASPVHVHQRPGSEETSVVQQTHRERSSSGASGSLPSSSVASDKALIPALPARMQERRASVVSLPVNTSFDSLDSFTDDYLHQKYGEAADVVEEPGLNQALASLTVDPLSLKEAISRSLHDDMYVDSVTPVVSKPSSGSESTMVGSLGVKSDSGLKSELRSTVDGFRPTIESSGLRVPVQSPAPKRTSQYSGFDSPDSDSDSDNELTFAFGSRSDLGEKRVIRKRVMSHESNVPRPLSPSIIDMEIPMELQAEMVDMPDLLMNDSAATLKILSSQTSTAKEEQAPVKVLSPLSQVCMLTVSIDEVASHESIFPMDDVRFELSEEDRARYQNHYNKEHIVLTSNGYKYPDTKNTNANAQVLSRNGAGRVRSSSITVGILSESKYNKTFLLGGDESESE</sequence>
<dbReference type="InterPro" id="IPR008271">
    <property type="entry name" value="Ser/Thr_kinase_AS"/>
</dbReference>
<dbReference type="EC" id="2.7.11.1" evidence="1"/>
<evidence type="ECO:0000313" key="13">
    <source>
        <dbReference type="Proteomes" id="UP000094336"/>
    </source>
</evidence>
<keyword evidence="3" id="KW-0808">Transferase</keyword>
<evidence type="ECO:0000256" key="5">
    <source>
        <dbReference type="ARBA" id="ARBA00022777"/>
    </source>
</evidence>
<feature type="compositionally biased region" description="Basic and acidic residues" evidence="10">
    <location>
        <begin position="84"/>
        <end position="94"/>
    </location>
</feature>
<comment type="catalytic activity">
    <reaction evidence="7">
        <text>L-threonyl-[protein] + ATP = O-phospho-L-threonyl-[protein] + ADP + H(+)</text>
        <dbReference type="Rhea" id="RHEA:46608"/>
        <dbReference type="Rhea" id="RHEA-COMP:11060"/>
        <dbReference type="Rhea" id="RHEA-COMP:11605"/>
        <dbReference type="ChEBI" id="CHEBI:15378"/>
        <dbReference type="ChEBI" id="CHEBI:30013"/>
        <dbReference type="ChEBI" id="CHEBI:30616"/>
        <dbReference type="ChEBI" id="CHEBI:61977"/>
        <dbReference type="ChEBI" id="CHEBI:456216"/>
        <dbReference type="EC" id="2.7.11.1"/>
    </reaction>
</comment>
<dbReference type="GeneID" id="30148134"/>
<feature type="domain" description="Protein kinase" evidence="11">
    <location>
        <begin position="242"/>
        <end position="579"/>
    </location>
</feature>
<evidence type="ECO:0000256" key="7">
    <source>
        <dbReference type="ARBA" id="ARBA00047899"/>
    </source>
</evidence>
<proteinExistence type="predicted"/>
<dbReference type="GO" id="GO:0042149">
    <property type="term" value="P:cellular response to glucose starvation"/>
    <property type="evidence" value="ECO:0007669"/>
    <property type="project" value="UniProtKB-ARBA"/>
</dbReference>
<dbReference type="Pfam" id="PF00069">
    <property type="entry name" value="Pkinase"/>
    <property type="match status" value="2"/>
</dbReference>
<feature type="compositionally biased region" description="Low complexity" evidence="10">
    <location>
        <begin position="109"/>
        <end position="123"/>
    </location>
</feature>
<evidence type="ECO:0000313" key="12">
    <source>
        <dbReference type="EMBL" id="ODQ83070.1"/>
    </source>
</evidence>
<evidence type="ECO:0000256" key="1">
    <source>
        <dbReference type="ARBA" id="ARBA00012513"/>
    </source>
</evidence>
<keyword evidence="4 9" id="KW-0547">Nucleotide-binding</keyword>
<feature type="compositionally biased region" description="Basic and acidic residues" evidence="10">
    <location>
        <begin position="475"/>
        <end position="486"/>
    </location>
</feature>
<dbReference type="RefSeq" id="XP_018988398.1">
    <property type="nucleotide sequence ID" value="XM_019130281.1"/>
</dbReference>
<gene>
    <name evidence="12" type="ORF">BABINDRAFT_164780</name>
</gene>
<dbReference type="GO" id="GO:0001558">
    <property type="term" value="P:regulation of cell growth"/>
    <property type="evidence" value="ECO:0007669"/>
    <property type="project" value="UniProtKB-ARBA"/>
</dbReference>
<feature type="compositionally biased region" description="Low complexity" evidence="10">
    <location>
        <begin position="710"/>
        <end position="722"/>
    </location>
</feature>
<evidence type="ECO:0000256" key="4">
    <source>
        <dbReference type="ARBA" id="ARBA00022741"/>
    </source>
</evidence>
<protein>
    <recommendedName>
        <fullName evidence="1">non-specific serine/threonine protein kinase</fullName>
        <ecNumber evidence="1">2.7.11.1</ecNumber>
    </recommendedName>
</protein>
<comment type="catalytic activity">
    <reaction evidence="8">
        <text>L-seryl-[protein] + ATP = O-phospho-L-seryl-[protein] + ADP + H(+)</text>
        <dbReference type="Rhea" id="RHEA:17989"/>
        <dbReference type="Rhea" id="RHEA-COMP:9863"/>
        <dbReference type="Rhea" id="RHEA-COMP:11604"/>
        <dbReference type="ChEBI" id="CHEBI:15378"/>
        <dbReference type="ChEBI" id="CHEBI:29999"/>
        <dbReference type="ChEBI" id="CHEBI:30616"/>
        <dbReference type="ChEBI" id="CHEBI:83421"/>
        <dbReference type="ChEBI" id="CHEBI:456216"/>
        <dbReference type="EC" id="2.7.11.1"/>
    </reaction>
</comment>
<dbReference type="PROSITE" id="PS00107">
    <property type="entry name" value="PROTEIN_KINASE_ATP"/>
    <property type="match status" value="1"/>
</dbReference>
<dbReference type="SUPFAM" id="SSF56112">
    <property type="entry name" value="Protein kinase-like (PK-like)"/>
    <property type="match status" value="1"/>
</dbReference>
<feature type="region of interest" description="Disordered" evidence="10">
    <location>
        <begin position="675"/>
        <end position="722"/>
    </location>
</feature>
<dbReference type="FunFam" id="3.30.200.20:FF:000206">
    <property type="entry name" value="Serine/threonine-protein kinase Ssp1"/>
    <property type="match status" value="1"/>
</dbReference>
<dbReference type="SMART" id="SM00220">
    <property type="entry name" value="S_TKc"/>
    <property type="match status" value="1"/>
</dbReference>
<dbReference type="GO" id="GO:0004674">
    <property type="term" value="F:protein serine/threonine kinase activity"/>
    <property type="evidence" value="ECO:0007669"/>
    <property type="project" value="UniProtKB-KW"/>
</dbReference>
<feature type="region of interest" description="Disordered" evidence="10">
    <location>
        <begin position="637"/>
        <end position="662"/>
    </location>
</feature>
<dbReference type="PROSITE" id="PS00108">
    <property type="entry name" value="PROTEIN_KINASE_ST"/>
    <property type="match status" value="1"/>
</dbReference>
<feature type="region of interest" description="Disordered" evidence="10">
    <location>
        <begin position="465"/>
        <end position="486"/>
    </location>
</feature>
<accession>A0A1E3QZG9</accession>
<name>A0A1E3QZG9_9ASCO</name>
<evidence type="ECO:0000256" key="8">
    <source>
        <dbReference type="ARBA" id="ARBA00048679"/>
    </source>
</evidence>
<dbReference type="GO" id="GO:0030447">
    <property type="term" value="P:filamentous growth"/>
    <property type="evidence" value="ECO:0007669"/>
    <property type="project" value="UniProtKB-ARBA"/>
</dbReference>
<dbReference type="Gene3D" id="1.10.510.10">
    <property type="entry name" value="Transferase(Phosphotransferase) domain 1"/>
    <property type="match status" value="2"/>
</dbReference>
<organism evidence="12 13">
    <name type="scientific">Babjeviella inositovora NRRL Y-12698</name>
    <dbReference type="NCBI Taxonomy" id="984486"/>
    <lineage>
        <taxon>Eukaryota</taxon>
        <taxon>Fungi</taxon>
        <taxon>Dikarya</taxon>
        <taxon>Ascomycota</taxon>
        <taxon>Saccharomycotina</taxon>
        <taxon>Pichiomycetes</taxon>
        <taxon>Serinales incertae sedis</taxon>
        <taxon>Babjeviella</taxon>
    </lineage>
</organism>
<dbReference type="InterPro" id="IPR017441">
    <property type="entry name" value="Protein_kinase_ATP_BS"/>
</dbReference>
<dbReference type="AlphaFoldDB" id="A0A1E3QZG9"/>
<feature type="compositionally biased region" description="Basic and acidic residues" evidence="10">
    <location>
        <begin position="124"/>
        <end position="147"/>
    </location>
</feature>
<dbReference type="GO" id="GO:0007165">
    <property type="term" value="P:signal transduction"/>
    <property type="evidence" value="ECO:0007669"/>
    <property type="project" value="TreeGrafter"/>
</dbReference>
<feature type="region of interest" description="Disordered" evidence="10">
    <location>
        <begin position="849"/>
        <end position="892"/>
    </location>
</feature>
<reference evidence="13" key="1">
    <citation type="submission" date="2016-05" db="EMBL/GenBank/DDBJ databases">
        <title>Comparative genomics of biotechnologically important yeasts.</title>
        <authorList>
            <consortium name="DOE Joint Genome Institute"/>
            <person name="Riley R."/>
            <person name="Haridas S."/>
            <person name="Wolfe K.H."/>
            <person name="Lopes M.R."/>
            <person name="Hittinger C.T."/>
            <person name="Goker M."/>
            <person name="Salamov A."/>
            <person name="Wisecaver J."/>
            <person name="Long T.M."/>
            <person name="Aerts A.L."/>
            <person name="Barry K."/>
            <person name="Choi C."/>
            <person name="Clum A."/>
            <person name="Coughlan A.Y."/>
            <person name="Deshpande S."/>
            <person name="Douglass A.P."/>
            <person name="Hanson S.J."/>
            <person name="Klenk H.-P."/>
            <person name="Labutti K."/>
            <person name="Lapidus A."/>
            <person name="Lindquist E."/>
            <person name="Lipzen A."/>
            <person name="Meier-Kolthoff J.P."/>
            <person name="Ohm R.A."/>
            <person name="Otillar R.P."/>
            <person name="Pangilinan J."/>
            <person name="Peng Y."/>
            <person name="Rokas A."/>
            <person name="Rosa C.A."/>
            <person name="Scheuner C."/>
            <person name="Sibirny A.A."/>
            <person name="Slot J.C."/>
            <person name="Stielow J.B."/>
            <person name="Sun H."/>
            <person name="Kurtzman C.P."/>
            <person name="Blackwell M."/>
            <person name="Grigoriev I.V."/>
            <person name="Jeffries T.W."/>
        </authorList>
    </citation>
    <scope>NUCLEOTIDE SEQUENCE [LARGE SCALE GENOMIC DNA]</scope>
    <source>
        <strain evidence="13">NRRL Y-12698</strain>
    </source>
</reference>
<dbReference type="STRING" id="984486.A0A1E3QZG9"/>
<dbReference type="OrthoDB" id="68483at2759"/>
<feature type="binding site" evidence="9">
    <location>
        <position position="271"/>
    </location>
    <ligand>
        <name>ATP</name>
        <dbReference type="ChEBI" id="CHEBI:30616"/>
    </ligand>
</feature>
<evidence type="ECO:0000256" key="6">
    <source>
        <dbReference type="ARBA" id="ARBA00022840"/>
    </source>
</evidence>